<evidence type="ECO:0000256" key="3">
    <source>
        <dbReference type="SAM" id="SignalP"/>
    </source>
</evidence>
<dbReference type="CDD" id="cd01821">
    <property type="entry name" value="Rhamnogalacturan_acetylesterase_like"/>
    <property type="match status" value="1"/>
</dbReference>
<protein>
    <submittedName>
        <fullName evidence="5">Lysophospholipase L1</fullName>
    </submittedName>
</protein>
<dbReference type="PANTHER" id="PTHR43695">
    <property type="entry name" value="PUTATIVE (AFU_ORTHOLOGUE AFUA_2G17250)-RELATED"/>
    <property type="match status" value="1"/>
</dbReference>
<dbReference type="Pfam" id="PF13472">
    <property type="entry name" value="Lipase_GDSL_2"/>
    <property type="match status" value="1"/>
</dbReference>
<dbReference type="InterPro" id="IPR013830">
    <property type="entry name" value="SGNH_hydro"/>
</dbReference>
<feature type="chain" id="PRO_5012669665" evidence="3">
    <location>
        <begin position="37"/>
        <end position="265"/>
    </location>
</feature>
<evidence type="ECO:0000256" key="2">
    <source>
        <dbReference type="ARBA" id="ARBA00022801"/>
    </source>
</evidence>
<dbReference type="Proteomes" id="UP000198412">
    <property type="component" value="Unassembled WGS sequence"/>
</dbReference>
<dbReference type="SUPFAM" id="SSF52266">
    <property type="entry name" value="SGNH hydrolase"/>
    <property type="match status" value="1"/>
</dbReference>
<dbReference type="InterPro" id="IPR036514">
    <property type="entry name" value="SGNH_hydro_sf"/>
</dbReference>
<gene>
    <name evidence="5" type="ORF">SAMN04488111_0149</name>
</gene>
<dbReference type="GO" id="GO:0016788">
    <property type="term" value="F:hydrolase activity, acting on ester bonds"/>
    <property type="evidence" value="ECO:0007669"/>
    <property type="project" value="UniProtKB-ARBA"/>
</dbReference>
<keyword evidence="2" id="KW-0378">Hydrolase</keyword>
<keyword evidence="6" id="KW-1185">Reference proteome</keyword>
<dbReference type="PROSITE" id="PS51257">
    <property type="entry name" value="PROKAR_LIPOPROTEIN"/>
    <property type="match status" value="1"/>
</dbReference>
<organism evidence="5 6">
    <name type="scientific">Lutibacter flavus</name>
    <dbReference type="NCBI Taxonomy" id="691689"/>
    <lineage>
        <taxon>Bacteria</taxon>
        <taxon>Pseudomonadati</taxon>
        <taxon>Bacteroidota</taxon>
        <taxon>Flavobacteriia</taxon>
        <taxon>Flavobacteriales</taxon>
        <taxon>Flavobacteriaceae</taxon>
        <taxon>Lutibacter</taxon>
    </lineage>
</organism>
<evidence type="ECO:0000313" key="6">
    <source>
        <dbReference type="Proteomes" id="UP000198412"/>
    </source>
</evidence>
<evidence type="ECO:0000259" key="4">
    <source>
        <dbReference type="Pfam" id="PF13472"/>
    </source>
</evidence>
<keyword evidence="3" id="KW-0732">Signal</keyword>
<dbReference type="Gene3D" id="3.40.50.1110">
    <property type="entry name" value="SGNH hydrolase"/>
    <property type="match status" value="1"/>
</dbReference>
<accession>A0A238VA67</accession>
<dbReference type="PANTHER" id="PTHR43695:SF1">
    <property type="entry name" value="RHAMNOGALACTURONAN ACETYLESTERASE"/>
    <property type="match status" value="1"/>
</dbReference>
<proteinExistence type="inferred from homology"/>
<dbReference type="AlphaFoldDB" id="A0A238VA67"/>
<comment type="similarity">
    <text evidence="1">Belongs to the 'GDSL' lipolytic enzyme family.</text>
</comment>
<evidence type="ECO:0000256" key="1">
    <source>
        <dbReference type="ARBA" id="ARBA00008668"/>
    </source>
</evidence>
<evidence type="ECO:0000313" key="5">
    <source>
        <dbReference type="EMBL" id="SNR31024.1"/>
    </source>
</evidence>
<dbReference type="EMBL" id="FZNX01000001">
    <property type="protein sequence ID" value="SNR31024.1"/>
    <property type="molecule type" value="Genomic_DNA"/>
</dbReference>
<sequence length="265" mass="30758">MLIQTKFKNKLNRINMRIKWMLIVSIVFLFSSCATAQQITIYTIGDSTMANKPNPEENPERGWAQILPDFFTSDVVIDNRAVNGRSTRSFITEKRWDSVLKTLKKGDYVFIQFGHNDQKEKDPKRYTNPHTAYRNNLIRFVKETLEKEAIPIVFSSIVRRNFNEFGTLVDTHGAYPMEARLVAKELNIPFIDLQYLTEQLEESYGVEDSLKLHLHYKAGEIPYYPEGKEDNTHLSEKGATEVAKMVINELKKMNNSLINYINLKI</sequence>
<feature type="domain" description="SGNH hydrolase-type esterase" evidence="4">
    <location>
        <begin position="44"/>
        <end position="238"/>
    </location>
</feature>
<dbReference type="InterPro" id="IPR037459">
    <property type="entry name" value="RhgT-like"/>
</dbReference>
<reference evidence="6" key="1">
    <citation type="submission" date="2017-06" db="EMBL/GenBank/DDBJ databases">
        <authorList>
            <person name="Varghese N."/>
            <person name="Submissions S."/>
        </authorList>
    </citation>
    <scope>NUCLEOTIDE SEQUENCE [LARGE SCALE GENOMIC DNA]</scope>
    <source>
        <strain evidence="6">DSM 27993</strain>
    </source>
</reference>
<name>A0A238VA67_9FLAO</name>
<feature type="signal peptide" evidence="3">
    <location>
        <begin position="1"/>
        <end position="36"/>
    </location>
</feature>